<proteinExistence type="predicted"/>
<evidence type="ECO:0000313" key="2">
    <source>
        <dbReference type="EMBL" id="CZT10689.1"/>
    </source>
</evidence>
<gene>
    <name evidence="2" type="ORF">RCO7_11637</name>
</gene>
<evidence type="ECO:0000256" key="1">
    <source>
        <dbReference type="SAM" id="Phobius"/>
    </source>
</evidence>
<keyword evidence="1" id="KW-0812">Transmembrane</keyword>
<keyword evidence="1" id="KW-0472">Membrane</keyword>
<keyword evidence="3" id="KW-1185">Reference proteome</keyword>
<sequence length="243" mass="27386">METTIPITSLDIVLDTHKPKAKSNILSTIIVILTILTFLGVIVLLALLALDIFTIPYLTPFARFLALLISPFVPLLFPLFLGVFLKICHHRTWPKKRSWVLISGSWVLQHVQRAVTDLITLIGDRKGKGVGGLCGFHECEGKWVEWCLVCVVVGGQIAGFKWDAGYVDGWIESIVEEDRRKQMVINEEARKRGEVPARLDLEKAEVFDQVLYFKSAEEEKSILVVGETLAQKKVLFVLDEEKT</sequence>
<name>A0A1E1LLJ8_9HELO</name>
<keyword evidence="1" id="KW-1133">Transmembrane helix</keyword>
<dbReference type="EMBL" id="FJUW01000057">
    <property type="protein sequence ID" value="CZT10689.1"/>
    <property type="molecule type" value="Genomic_DNA"/>
</dbReference>
<feature type="transmembrane region" description="Helical" evidence="1">
    <location>
        <begin position="64"/>
        <end position="88"/>
    </location>
</feature>
<evidence type="ECO:0000313" key="3">
    <source>
        <dbReference type="Proteomes" id="UP000178129"/>
    </source>
</evidence>
<dbReference type="AlphaFoldDB" id="A0A1E1LLJ8"/>
<reference evidence="3" key="1">
    <citation type="submission" date="2016-03" db="EMBL/GenBank/DDBJ databases">
        <authorList>
            <person name="Ploux O."/>
        </authorList>
    </citation>
    <scope>NUCLEOTIDE SEQUENCE [LARGE SCALE GENOMIC DNA]</scope>
    <source>
        <strain evidence="3">UK7</strain>
    </source>
</reference>
<dbReference type="InParanoid" id="A0A1E1LLJ8"/>
<protein>
    <submittedName>
        <fullName evidence="2">Uncharacterized protein</fullName>
    </submittedName>
</protein>
<feature type="transmembrane region" description="Helical" evidence="1">
    <location>
        <begin position="25"/>
        <end position="58"/>
    </location>
</feature>
<dbReference type="Proteomes" id="UP000178129">
    <property type="component" value="Unassembled WGS sequence"/>
</dbReference>
<organism evidence="2 3">
    <name type="scientific">Rhynchosporium graminicola</name>
    <dbReference type="NCBI Taxonomy" id="2792576"/>
    <lineage>
        <taxon>Eukaryota</taxon>
        <taxon>Fungi</taxon>
        <taxon>Dikarya</taxon>
        <taxon>Ascomycota</taxon>
        <taxon>Pezizomycotina</taxon>
        <taxon>Leotiomycetes</taxon>
        <taxon>Helotiales</taxon>
        <taxon>Ploettnerulaceae</taxon>
        <taxon>Rhynchosporium</taxon>
    </lineage>
</organism>
<comment type="caution">
    <text evidence="2">The sequence shown here is derived from an EMBL/GenBank/DDBJ whole genome shotgun (WGS) entry which is preliminary data.</text>
</comment>
<accession>A0A1E1LLJ8</accession>